<feature type="compositionally biased region" description="Polar residues" evidence="1">
    <location>
        <begin position="79"/>
        <end position="89"/>
    </location>
</feature>
<feature type="domain" description="GH16" evidence="3">
    <location>
        <begin position="425"/>
        <end position="721"/>
    </location>
</feature>
<feature type="compositionally biased region" description="Low complexity" evidence="1">
    <location>
        <begin position="275"/>
        <end position="285"/>
    </location>
</feature>
<evidence type="ECO:0000259" key="3">
    <source>
        <dbReference type="PROSITE" id="PS51762"/>
    </source>
</evidence>
<feature type="region of interest" description="Disordered" evidence="1">
    <location>
        <begin position="1"/>
        <end position="179"/>
    </location>
</feature>
<dbReference type="OrthoDB" id="4781at2759"/>
<dbReference type="PANTHER" id="PTHR10963">
    <property type="entry name" value="GLYCOSYL HYDROLASE-RELATED"/>
    <property type="match status" value="1"/>
</dbReference>
<dbReference type="HOGENOM" id="CLU_019533_1_1_1"/>
<sequence length="766" mass="84548">MPFSGNKRNDGLSTKTVIEEDDASPSFDGPSPGTKPPRRLSTTDLTTTGQESQYVGYRRSGDNPRDRAGYFARKDNAAQAGSTPTSRKTSGAGLPSRDTPRRTSQGLWTRSRSVAENYFKPELPEQPRAAPFSESRRGSQVALPGPGGSRRDSLVALPGPGGSRRGSLVAGLGGVTDPSDEAHLWMNEAVFARRRSTPVFPVPDYPMSNATSGALAGERRGSVNLTQSRGAGSQDLGSKTQPSKYRSGWDRRLSLADYIKPRAEPEGGFGRRTTRGTSTSGRSSSPSASAKSDHGGEVPSTGFPSRIQSLWASPVTKTSESPTYTPFTPRSGSENLFEKINYKARPSVARFERAPPRRGVYFRSRRIKEQDVDLSWLKQKKDPRLKWLSLLPIIGLLLGFCVAGAYIFLGIKSVPIHKYCMVYQDDFSSSTLNSDIWTKEVEVGGYGNGQFEETTGTDENVFIKDGMLQIMPTLQDASLLVNNATLNLTKLGTCTSNVWSNCIATTNTTNGTIVNPVRSGRINTKKGANLKYGRIEVVAKMPQGDWLWPAIWMLPTDSVYGSWPQSGEIDIAESRGNNFSYHNGGNNVMASTLHWGPDSTDDGWWRTYRKINALHSSFPQQFHTFGLEWSEKYLYTYLDSRLLQVLYNRFDIPFWQRGDFALSYSNGTSTSDPWSQTGNDATPFDQEFYLILNVAVGGTNGWFTDGESGKPWVDTSPTAKRDFWNAKNSWYPTWQNENGNALQVKSVTMWQQQGYNGCGANAVDIR</sequence>
<keyword evidence="2" id="KW-0472">Membrane</keyword>
<dbReference type="InterPro" id="IPR013320">
    <property type="entry name" value="ConA-like_dom_sf"/>
</dbReference>
<organism evidence="4 5">
    <name type="scientific">Exophiala sideris</name>
    <dbReference type="NCBI Taxonomy" id="1016849"/>
    <lineage>
        <taxon>Eukaryota</taxon>
        <taxon>Fungi</taxon>
        <taxon>Dikarya</taxon>
        <taxon>Ascomycota</taxon>
        <taxon>Pezizomycotina</taxon>
        <taxon>Eurotiomycetes</taxon>
        <taxon>Chaetothyriomycetidae</taxon>
        <taxon>Chaetothyriales</taxon>
        <taxon>Herpotrichiellaceae</taxon>
        <taxon>Exophiala</taxon>
    </lineage>
</organism>
<reference evidence="4 5" key="1">
    <citation type="submission" date="2015-01" db="EMBL/GenBank/DDBJ databases">
        <title>The Genome Sequence of Exophiala sideris CBS121828.</title>
        <authorList>
            <consortium name="The Broad Institute Genomics Platform"/>
            <person name="Cuomo C."/>
            <person name="de Hoog S."/>
            <person name="Gorbushina A."/>
            <person name="Stielow B."/>
            <person name="Teixiera M."/>
            <person name="Abouelleil A."/>
            <person name="Chapman S.B."/>
            <person name="Priest M."/>
            <person name="Young S.K."/>
            <person name="Wortman J."/>
            <person name="Nusbaum C."/>
            <person name="Birren B."/>
        </authorList>
    </citation>
    <scope>NUCLEOTIDE SEQUENCE [LARGE SCALE GENOMIC DNA]</scope>
    <source>
        <strain evidence="4 5">CBS 121828</strain>
    </source>
</reference>
<feature type="compositionally biased region" description="Polar residues" evidence="1">
    <location>
        <begin position="223"/>
        <end position="244"/>
    </location>
</feature>
<feature type="region of interest" description="Disordered" evidence="1">
    <location>
        <begin position="198"/>
        <end position="247"/>
    </location>
</feature>
<evidence type="ECO:0000256" key="2">
    <source>
        <dbReference type="SAM" id="Phobius"/>
    </source>
</evidence>
<feature type="compositionally biased region" description="Polar residues" evidence="1">
    <location>
        <begin position="102"/>
        <end position="114"/>
    </location>
</feature>
<proteinExistence type="predicted"/>
<feature type="transmembrane region" description="Helical" evidence="2">
    <location>
        <begin position="387"/>
        <end position="409"/>
    </location>
</feature>
<dbReference type="EMBL" id="KN846951">
    <property type="protein sequence ID" value="KIV84761.1"/>
    <property type="molecule type" value="Genomic_DNA"/>
</dbReference>
<protein>
    <recommendedName>
        <fullName evidence="3">GH16 domain-containing protein</fullName>
    </recommendedName>
</protein>
<evidence type="ECO:0000256" key="1">
    <source>
        <dbReference type="SAM" id="MobiDB-lite"/>
    </source>
</evidence>
<feature type="region of interest" description="Disordered" evidence="1">
    <location>
        <begin position="260"/>
        <end position="305"/>
    </location>
</feature>
<keyword evidence="2" id="KW-1133">Transmembrane helix</keyword>
<dbReference type="PROSITE" id="PS51762">
    <property type="entry name" value="GH16_2"/>
    <property type="match status" value="1"/>
</dbReference>
<keyword evidence="2" id="KW-0812">Transmembrane</keyword>
<dbReference type="STRING" id="1016849.A0A0D1XA57"/>
<dbReference type="Pfam" id="PF00722">
    <property type="entry name" value="Glyco_hydro_16"/>
    <property type="match status" value="1"/>
</dbReference>
<gene>
    <name evidence="4" type="ORF">PV11_00520</name>
</gene>
<dbReference type="Gene3D" id="2.60.120.200">
    <property type="match status" value="1"/>
</dbReference>
<dbReference type="GO" id="GO:0005975">
    <property type="term" value="P:carbohydrate metabolic process"/>
    <property type="evidence" value="ECO:0007669"/>
    <property type="project" value="InterPro"/>
</dbReference>
<dbReference type="AlphaFoldDB" id="A0A0D1XA57"/>
<evidence type="ECO:0000313" key="5">
    <source>
        <dbReference type="Proteomes" id="UP000053599"/>
    </source>
</evidence>
<feature type="compositionally biased region" description="Basic and acidic residues" evidence="1">
    <location>
        <begin position="59"/>
        <end position="76"/>
    </location>
</feature>
<dbReference type="InterPro" id="IPR000757">
    <property type="entry name" value="Beta-glucanase-like"/>
</dbReference>
<dbReference type="FunFam" id="2.60.120.200:FF:000178">
    <property type="entry name" value="Glycoside hydrolase family 16 protein"/>
    <property type="match status" value="1"/>
</dbReference>
<dbReference type="SUPFAM" id="SSF49899">
    <property type="entry name" value="Concanavalin A-like lectins/glucanases"/>
    <property type="match status" value="1"/>
</dbReference>
<dbReference type="GO" id="GO:0004553">
    <property type="term" value="F:hydrolase activity, hydrolyzing O-glycosyl compounds"/>
    <property type="evidence" value="ECO:0007669"/>
    <property type="project" value="InterPro"/>
</dbReference>
<evidence type="ECO:0000313" key="4">
    <source>
        <dbReference type="EMBL" id="KIV84761.1"/>
    </source>
</evidence>
<dbReference type="Proteomes" id="UP000053599">
    <property type="component" value="Unassembled WGS sequence"/>
</dbReference>
<feature type="compositionally biased region" description="Polar residues" evidence="1">
    <location>
        <begin position="40"/>
        <end position="53"/>
    </location>
</feature>
<name>A0A0D1XA57_9EURO</name>
<dbReference type="InterPro" id="IPR050546">
    <property type="entry name" value="Glycosyl_Hydrlase_16"/>
</dbReference>
<dbReference type="PANTHER" id="PTHR10963:SF62">
    <property type="entry name" value="GLUCAN 1,3-BETA-GLUCOSIDASE"/>
    <property type="match status" value="1"/>
</dbReference>
<accession>A0A0D1XA57</accession>